<dbReference type="PANTHER" id="PTHR12428">
    <property type="entry name" value="OXA1"/>
    <property type="match status" value="1"/>
</dbReference>
<evidence type="ECO:0000256" key="4">
    <source>
        <dbReference type="ARBA" id="ARBA00022448"/>
    </source>
</evidence>
<keyword evidence="7 13" id="KW-0653">Protein transport</keyword>
<comment type="function">
    <text evidence="13">Required for the insertion and/or proper folding and/or complex formation of integral membrane proteins into the membrane. Involved in integration of membrane proteins that insert both dependently and independently of the Sec translocase complex, as well as at least some lipoproteins. Aids folding of multispanning membrane proteins.</text>
</comment>
<feature type="region of interest" description="Disordered" evidence="14">
    <location>
        <begin position="32"/>
        <end position="52"/>
    </location>
</feature>
<dbReference type="CDD" id="cd20070">
    <property type="entry name" value="5TM_YidC_Alb3"/>
    <property type="match status" value="1"/>
</dbReference>
<feature type="domain" description="Membrane insertase YidC N-terminal" evidence="16">
    <location>
        <begin position="69"/>
        <end position="344"/>
    </location>
</feature>
<dbReference type="GO" id="GO:0032977">
    <property type="term" value="F:membrane insertase activity"/>
    <property type="evidence" value="ECO:0007669"/>
    <property type="project" value="InterPro"/>
</dbReference>
<feature type="domain" description="Membrane insertase YidC/Oxa/ALB C-terminal" evidence="15">
    <location>
        <begin position="356"/>
        <end position="551"/>
    </location>
</feature>
<dbReference type="GO" id="GO:0005886">
    <property type="term" value="C:plasma membrane"/>
    <property type="evidence" value="ECO:0007669"/>
    <property type="project" value="UniProtKB-SubCell"/>
</dbReference>
<keyword evidence="10 13" id="KW-0143">Chaperone</keyword>
<gene>
    <name evidence="13" type="primary">yidC</name>
    <name evidence="17" type="ORF">GGQ98_001353</name>
</gene>
<dbReference type="Pfam" id="PF02096">
    <property type="entry name" value="60KD_IMP"/>
    <property type="match status" value="1"/>
</dbReference>
<dbReference type="Proteomes" id="UP000566324">
    <property type="component" value="Unassembled WGS sequence"/>
</dbReference>
<dbReference type="InterPro" id="IPR038221">
    <property type="entry name" value="YidC_periplasmic_sf"/>
</dbReference>
<dbReference type="EMBL" id="JACHNZ010000012">
    <property type="protein sequence ID" value="MBB4631739.1"/>
    <property type="molecule type" value="Genomic_DNA"/>
</dbReference>
<feature type="transmembrane region" description="Helical" evidence="13">
    <location>
        <begin position="480"/>
        <end position="497"/>
    </location>
</feature>
<evidence type="ECO:0000256" key="11">
    <source>
        <dbReference type="ARBA" id="ARBA00033245"/>
    </source>
</evidence>
<reference evidence="17 18" key="1">
    <citation type="submission" date="2020-08" db="EMBL/GenBank/DDBJ databases">
        <title>Genomic Encyclopedia of Type Strains, Phase IV (KMG-IV): sequencing the most valuable type-strain genomes for metagenomic binning, comparative biology and taxonomic classification.</title>
        <authorList>
            <person name="Goeker M."/>
        </authorList>
    </citation>
    <scope>NUCLEOTIDE SEQUENCE [LARGE SCALE GENOMIC DNA]</scope>
    <source>
        <strain evidence="17 18">DSM 17328</strain>
    </source>
</reference>
<evidence type="ECO:0000256" key="10">
    <source>
        <dbReference type="ARBA" id="ARBA00023186"/>
    </source>
</evidence>
<dbReference type="GO" id="GO:0051205">
    <property type="term" value="P:protein insertion into membrane"/>
    <property type="evidence" value="ECO:0007669"/>
    <property type="project" value="TreeGrafter"/>
</dbReference>
<accession>A0A7W7B0R6</accession>
<evidence type="ECO:0000256" key="1">
    <source>
        <dbReference type="ARBA" id="ARBA00004429"/>
    </source>
</evidence>
<evidence type="ECO:0000259" key="16">
    <source>
        <dbReference type="Pfam" id="PF14849"/>
    </source>
</evidence>
<comment type="caution">
    <text evidence="17">The sequence shown here is derived from an EMBL/GenBank/DDBJ whole genome shotgun (WGS) entry which is preliminary data.</text>
</comment>
<protein>
    <recommendedName>
        <fullName evidence="3 13">Membrane protein insertase YidC</fullName>
    </recommendedName>
    <alternativeName>
        <fullName evidence="12 13">Foldase YidC</fullName>
    </alternativeName>
    <alternativeName>
        <fullName evidence="11 13">Membrane integrase YidC</fullName>
    </alternativeName>
    <alternativeName>
        <fullName evidence="13">Membrane protein YidC</fullName>
    </alternativeName>
</protein>
<dbReference type="Pfam" id="PF14849">
    <property type="entry name" value="YidC_periplas"/>
    <property type="match status" value="1"/>
</dbReference>
<feature type="transmembrane region" description="Helical" evidence="13">
    <location>
        <begin position="355"/>
        <end position="375"/>
    </location>
</feature>
<dbReference type="PANTHER" id="PTHR12428:SF65">
    <property type="entry name" value="CYTOCHROME C OXIDASE ASSEMBLY PROTEIN COX18, MITOCHONDRIAL"/>
    <property type="match status" value="1"/>
</dbReference>
<evidence type="ECO:0000256" key="2">
    <source>
        <dbReference type="ARBA" id="ARBA00010527"/>
    </source>
</evidence>
<evidence type="ECO:0000256" key="12">
    <source>
        <dbReference type="ARBA" id="ARBA00033342"/>
    </source>
</evidence>
<evidence type="ECO:0000256" key="13">
    <source>
        <dbReference type="HAMAP-Rule" id="MF_01810"/>
    </source>
</evidence>
<keyword evidence="4 13" id="KW-0813">Transport</keyword>
<keyword evidence="18" id="KW-1185">Reference proteome</keyword>
<feature type="transmembrane region" description="Helical" evidence="13">
    <location>
        <begin position="513"/>
        <end position="536"/>
    </location>
</feature>
<evidence type="ECO:0000313" key="18">
    <source>
        <dbReference type="Proteomes" id="UP000566324"/>
    </source>
</evidence>
<dbReference type="InterPro" id="IPR047196">
    <property type="entry name" value="YidC_ALB_C"/>
</dbReference>
<evidence type="ECO:0000256" key="7">
    <source>
        <dbReference type="ARBA" id="ARBA00022927"/>
    </source>
</evidence>
<proteinExistence type="inferred from homology"/>
<evidence type="ECO:0000256" key="9">
    <source>
        <dbReference type="ARBA" id="ARBA00023136"/>
    </source>
</evidence>
<dbReference type="CDD" id="cd19961">
    <property type="entry name" value="EcYidC-like_peri"/>
    <property type="match status" value="1"/>
</dbReference>
<organism evidence="17 18">
    <name type="scientific">Sphingosinicella soli</name>
    <dbReference type="NCBI Taxonomy" id="333708"/>
    <lineage>
        <taxon>Bacteria</taxon>
        <taxon>Pseudomonadati</taxon>
        <taxon>Pseudomonadota</taxon>
        <taxon>Alphaproteobacteria</taxon>
        <taxon>Sphingomonadales</taxon>
        <taxon>Sphingosinicellaceae</taxon>
        <taxon>Sphingosinicella</taxon>
    </lineage>
</organism>
<dbReference type="HAMAP" id="MF_01810">
    <property type="entry name" value="YidC_type1"/>
    <property type="match status" value="1"/>
</dbReference>
<dbReference type="PRINTS" id="PR00701">
    <property type="entry name" value="60KDINNERMP"/>
</dbReference>
<feature type="transmembrane region" description="Helical" evidence="13">
    <location>
        <begin position="418"/>
        <end position="438"/>
    </location>
</feature>
<name>A0A7W7B0R6_9SPHN</name>
<evidence type="ECO:0000256" key="8">
    <source>
        <dbReference type="ARBA" id="ARBA00022989"/>
    </source>
</evidence>
<evidence type="ECO:0000259" key="15">
    <source>
        <dbReference type="Pfam" id="PF02096"/>
    </source>
</evidence>
<feature type="compositionally biased region" description="Polar residues" evidence="14">
    <location>
        <begin position="32"/>
        <end position="44"/>
    </location>
</feature>
<evidence type="ECO:0000313" key="17">
    <source>
        <dbReference type="EMBL" id="MBB4631739.1"/>
    </source>
</evidence>
<comment type="subcellular location">
    <subcellularLocation>
        <location evidence="1">Cell inner membrane</location>
        <topology evidence="1">Multi-pass membrane protein</topology>
    </subcellularLocation>
    <subcellularLocation>
        <location evidence="13">Cell membrane</location>
        <topology evidence="13">Multi-pass membrane protein</topology>
    </subcellularLocation>
</comment>
<evidence type="ECO:0000256" key="3">
    <source>
        <dbReference type="ARBA" id="ARBA00015325"/>
    </source>
</evidence>
<dbReference type="InterPro" id="IPR001708">
    <property type="entry name" value="YidC/ALB3/OXA1/COX18"/>
</dbReference>
<dbReference type="NCBIfam" id="NF002353">
    <property type="entry name" value="PRK01318.1-4"/>
    <property type="match status" value="1"/>
</dbReference>
<dbReference type="AlphaFoldDB" id="A0A7W7B0R6"/>
<dbReference type="NCBIfam" id="TIGR03593">
    <property type="entry name" value="yidC_nterm"/>
    <property type="match status" value="1"/>
</dbReference>
<dbReference type="InterPro" id="IPR019998">
    <property type="entry name" value="Membr_insert_YidC"/>
</dbReference>
<evidence type="ECO:0000256" key="14">
    <source>
        <dbReference type="SAM" id="MobiDB-lite"/>
    </source>
</evidence>
<keyword evidence="6 13" id="KW-0812">Transmembrane</keyword>
<dbReference type="InterPro" id="IPR028055">
    <property type="entry name" value="YidC/Oxa/ALB_C"/>
</dbReference>
<sequence>MSDNRNMFLAILLSIVVLFGWAAVSERFFPTPESNEPVSTAQQSDPAAPVADAPAVLRERADVIAEGARVAIRTPALSGSINLAGARIDDLLLLRHDETLAKDSRNVRLFSPSGTQGAYFAEFGWTGSADLPGAETAWTASAPTLTPEQPVTLSWTNTLGQTFQIVLSVDRDYLFTAKQSIVNRGDQALVARPYGLVARVGTGPDQSTFNAHTGPIGVFGGKTDYDNNYDDIDEAPGQQIDFRSKGGWIGFTDKYWLSALIPANDATFDANFRSGGDQRYQAGIRGEPLAVGPGQTAVTTTRLFAGAKEVDILDRYQDGLGVPRLGSAIDWGWFEVIAKPIFHLLDWLFEKVGNLGVAIICLTILIRFVLFPIANKQYASMAKMRQVQPKMKALQERYKDDKLKLQQEMMELYKKEKVNPLAGCLPILLQIPIFYALYKTLFLVIDMRHQPFYLWIKDLSAPDPLTPVNLFGLLPFTPPPYIGIGILPILLGITMWIQQKLNPQPLDEIQQKVFAILPWMFMIIMAPFAAGLQLYWTVNNIISIAQQWVLIKKHPVAAPEPEKAK</sequence>
<comment type="subunit">
    <text evidence="13">Interacts with the Sec translocase complex via SecD. Specifically interacts with transmembrane segments of nascent integral membrane proteins during membrane integration.</text>
</comment>
<keyword evidence="9 13" id="KW-0472">Membrane</keyword>
<dbReference type="RefSeq" id="WP_184066961.1">
    <property type="nucleotide sequence ID" value="NZ_JACHNZ010000012.1"/>
</dbReference>
<dbReference type="GO" id="GO:0015031">
    <property type="term" value="P:protein transport"/>
    <property type="evidence" value="ECO:0007669"/>
    <property type="project" value="UniProtKB-KW"/>
</dbReference>
<dbReference type="InterPro" id="IPR028053">
    <property type="entry name" value="Membr_insert_YidC_N"/>
</dbReference>
<evidence type="ECO:0000256" key="6">
    <source>
        <dbReference type="ARBA" id="ARBA00022692"/>
    </source>
</evidence>
<dbReference type="PRINTS" id="PR01900">
    <property type="entry name" value="YIDCPROTEIN"/>
</dbReference>
<dbReference type="NCBIfam" id="TIGR03592">
    <property type="entry name" value="yidC_oxa1_cterm"/>
    <property type="match status" value="1"/>
</dbReference>
<evidence type="ECO:0000256" key="5">
    <source>
        <dbReference type="ARBA" id="ARBA00022475"/>
    </source>
</evidence>
<keyword evidence="5 13" id="KW-1003">Cell membrane</keyword>
<comment type="similarity">
    <text evidence="2 13">Belongs to the OXA1/ALB3/YidC family. Type 1 subfamily.</text>
</comment>
<keyword evidence="8 13" id="KW-1133">Transmembrane helix</keyword>
<dbReference type="Gene3D" id="2.70.98.90">
    <property type="match status" value="1"/>
</dbReference>